<dbReference type="InterPro" id="IPR036291">
    <property type="entry name" value="NAD(P)-bd_dom_sf"/>
</dbReference>
<name>A0ABS2ZDL5_9BACL</name>
<dbReference type="InterPro" id="IPR051606">
    <property type="entry name" value="Polyketide_Oxido-like"/>
</dbReference>
<evidence type="ECO:0000259" key="1">
    <source>
        <dbReference type="Pfam" id="PF13460"/>
    </source>
</evidence>
<evidence type="ECO:0000313" key="3">
    <source>
        <dbReference type="Proteomes" id="UP001319060"/>
    </source>
</evidence>
<feature type="domain" description="NAD(P)-binding" evidence="1">
    <location>
        <begin position="7"/>
        <end position="196"/>
    </location>
</feature>
<dbReference type="EMBL" id="JAFHKS010000044">
    <property type="protein sequence ID" value="MBN3546262.1"/>
    <property type="molecule type" value="Genomic_DNA"/>
</dbReference>
<dbReference type="InterPro" id="IPR016040">
    <property type="entry name" value="NAD(P)-bd_dom"/>
</dbReference>
<comment type="caution">
    <text evidence="2">The sequence shown here is derived from an EMBL/GenBank/DDBJ whole genome shotgun (WGS) entry which is preliminary data.</text>
</comment>
<protein>
    <submittedName>
        <fullName evidence="2">SDR family oxidoreductase</fullName>
    </submittedName>
</protein>
<reference evidence="2 3" key="1">
    <citation type="submission" date="2021-01" db="EMBL/GenBank/DDBJ databases">
        <title>Genome Sequencing of Type Strains.</title>
        <authorList>
            <person name="Lemaire J.F."/>
            <person name="Inderbitzin P."/>
            <person name="Collins S.B."/>
            <person name="Wespe N."/>
            <person name="Knight-Connoni V."/>
        </authorList>
    </citation>
    <scope>NUCLEOTIDE SEQUENCE [LARGE SCALE GENOMIC DNA]</scope>
    <source>
        <strain evidence="2 3">DSM 14730</strain>
    </source>
</reference>
<evidence type="ECO:0000313" key="2">
    <source>
        <dbReference type="EMBL" id="MBN3546262.1"/>
    </source>
</evidence>
<dbReference type="RefSeq" id="WP_188400605.1">
    <property type="nucleotide sequence ID" value="NZ_BMCE01000001.1"/>
</dbReference>
<dbReference type="Gene3D" id="3.40.50.720">
    <property type="entry name" value="NAD(P)-binding Rossmann-like Domain"/>
    <property type="match status" value="1"/>
</dbReference>
<keyword evidence="3" id="KW-1185">Reference proteome</keyword>
<dbReference type="Proteomes" id="UP001319060">
    <property type="component" value="Unassembled WGS sequence"/>
</dbReference>
<dbReference type="PANTHER" id="PTHR43355">
    <property type="entry name" value="FLAVIN REDUCTASE (NADPH)"/>
    <property type="match status" value="1"/>
</dbReference>
<dbReference type="CDD" id="cd05244">
    <property type="entry name" value="BVR-B_like_SDR_a"/>
    <property type="match status" value="1"/>
</dbReference>
<dbReference type="SUPFAM" id="SSF51735">
    <property type="entry name" value="NAD(P)-binding Rossmann-fold domains"/>
    <property type="match status" value="1"/>
</dbReference>
<dbReference type="PANTHER" id="PTHR43355:SF2">
    <property type="entry name" value="FLAVIN REDUCTASE (NADPH)"/>
    <property type="match status" value="1"/>
</dbReference>
<dbReference type="Pfam" id="PF13460">
    <property type="entry name" value="NAD_binding_10"/>
    <property type="match status" value="1"/>
</dbReference>
<organism evidence="2 3">
    <name type="scientific">Fictibacillus barbaricus</name>
    <dbReference type="NCBI Taxonomy" id="182136"/>
    <lineage>
        <taxon>Bacteria</taxon>
        <taxon>Bacillati</taxon>
        <taxon>Bacillota</taxon>
        <taxon>Bacilli</taxon>
        <taxon>Bacillales</taxon>
        <taxon>Fictibacillaceae</taxon>
        <taxon>Fictibacillus</taxon>
    </lineage>
</organism>
<gene>
    <name evidence="2" type="ORF">JYA64_13235</name>
</gene>
<accession>A0ABS2ZDL5</accession>
<proteinExistence type="predicted"/>
<sequence>MKLLLLGATGRVGQYITKMALEDKMSVHALIRNPEKLAPSILRQITYTTGDVLDKEHAEEAMTGCDVVVSALSTDGRNVLSESMPLLIEAMKKQGISRIITIGTAGILQSRTEPHLLRYQSSESKRKLTRSAEDHHKAYTLLQKSGLDWTIVCPTYLPDGEPTENYHVEKDVLPAEGKQISTGDTAHFTYSLLKKPRFSQSRVGIAY</sequence>